<sequence>MPEIRLEPPPDRPGLPEFPAVVEPAVRDIPAPPPAPGPAEPVAWERTATPSGEELLERAAPAVLADPRARAALDGHRYAFLGAGLLADDKDRATAPAILVLVYDYTDDRTLEFTLDDGEPPVLTGVTAGPAQPALSDAEIERAVAIARAQSEAARRAPADAVPMVLLTSDVHEGDEHHGRRRAYVAFGSPDRRMPQVRVLVDLGEERVVDAGRREGDE</sequence>
<proteinExistence type="predicted"/>
<protein>
    <submittedName>
        <fullName evidence="1">Uncharacterized protein</fullName>
    </submittedName>
</protein>
<evidence type="ECO:0000313" key="2">
    <source>
        <dbReference type="Proteomes" id="UP001180531"/>
    </source>
</evidence>
<dbReference type="EMBL" id="JAVRFI010000001">
    <property type="protein sequence ID" value="MDT0447880.1"/>
    <property type="molecule type" value="Genomic_DNA"/>
</dbReference>
<evidence type="ECO:0000313" key="1">
    <source>
        <dbReference type="EMBL" id="MDT0447880.1"/>
    </source>
</evidence>
<reference evidence="1" key="1">
    <citation type="submission" date="2024-05" db="EMBL/GenBank/DDBJ databases">
        <title>30 novel species of actinomycetes from the DSMZ collection.</title>
        <authorList>
            <person name="Nouioui I."/>
        </authorList>
    </citation>
    <scope>NUCLEOTIDE SEQUENCE</scope>
    <source>
        <strain evidence="1">DSM 40473</strain>
    </source>
</reference>
<gene>
    <name evidence="1" type="ORF">RM609_02025</name>
</gene>
<name>A0ABU2SG05_9ACTN</name>
<comment type="caution">
    <text evidence="1">The sequence shown here is derived from an EMBL/GenBank/DDBJ whole genome shotgun (WGS) entry which is preliminary data.</text>
</comment>
<keyword evidence="2" id="KW-1185">Reference proteome</keyword>
<accession>A0ABU2SG05</accession>
<organism evidence="1 2">
    <name type="scientific">Streptomyces hesseae</name>
    <dbReference type="NCBI Taxonomy" id="3075519"/>
    <lineage>
        <taxon>Bacteria</taxon>
        <taxon>Bacillati</taxon>
        <taxon>Actinomycetota</taxon>
        <taxon>Actinomycetes</taxon>
        <taxon>Kitasatosporales</taxon>
        <taxon>Streptomycetaceae</taxon>
        <taxon>Streptomyces</taxon>
    </lineage>
</organism>
<dbReference type="Proteomes" id="UP001180531">
    <property type="component" value="Unassembled WGS sequence"/>
</dbReference>
<dbReference type="RefSeq" id="WP_311607353.1">
    <property type="nucleotide sequence ID" value="NZ_JAVRFI010000001.1"/>
</dbReference>